<dbReference type="Pfam" id="PF01142">
    <property type="entry name" value="TruD"/>
    <property type="match status" value="2"/>
</dbReference>
<evidence type="ECO:0000256" key="2">
    <source>
        <dbReference type="HAMAP-Rule" id="MF_01082"/>
    </source>
</evidence>
<dbReference type="PROSITE" id="PS50984">
    <property type="entry name" value="TRUD"/>
    <property type="match status" value="1"/>
</dbReference>
<keyword evidence="1 2" id="KW-0819">tRNA processing</keyword>
<dbReference type="CDD" id="cd02575">
    <property type="entry name" value="PseudoU_synth_EcTruD"/>
    <property type="match status" value="1"/>
</dbReference>
<dbReference type="InterPro" id="IPR020119">
    <property type="entry name" value="PsdUridine_synth_TruD_CS"/>
</dbReference>
<reference evidence="4" key="1">
    <citation type="submission" date="2019-06" db="EMBL/GenBank/DDBJ databases">
        <title>Complete genome sequence of Methylogaea oryzae strain JCM16910.</title>
        <authorList>
            <person name="Asakawa S."/>
        </authorList>
    </citation>
    <scope>NUCLEOTIDE SEQUENCE</scope>
    <source>
        <strain evidence="4">E10</strain>
    </source>
</reference>
<accession>A0A8D5AM72</accession>
<feature type="domain" description="TRUD" evidence="3">
    <location>
        <begin position="134"/>
        <end position="285"/>
    </location>
</feature>
<dbReference type="AlphaFoldDB" id="A0A8D5AM72"/>
<protein>
    <recommendedName>
        <fullName evidence="2">tRNA pseudouridine synthase D</fullName>
        <ecNumber evidence="2">5.4.99.27</ecNumber>
    </recommendedName>
    <alternativeName>
        <fullName evidence="2">tRNA pseudouridine(13) synthase</fullName>
    </alternativeName>
    <alternativeName>
        <fullName evidence="2">tRNA pseudouridylate synthase D</fullName>
    </alternativeName>
    <alternativeName>
        <fullName evidence="2">tRNA-uridine isomerase D</fullName>
    </alternativeName>
</protein>
<dbReference type="NCBIfam" id="NF002153">
    <property type="entry name" value="PRK00984.1-2"/>
    <property type="match status" value="1"/>
</dbReference>
<dbReference type="GO" id="GO:0160150">
    <property type="term" value="F:tRNA pseudouridine(13) synthase activity"/>
    <property type="evidence" value="ECO:0007669"/>
    <property type="project" value="UniProtKB-EC"/>
</dbReference>
<dbReference type="EMBL" id="AP019782">
    <property type="protein sequence ID" value="BBL70830.1"/>
    <property type="molecule type" value="Genomic_DNA"/>
</dbReference>
<dbReference type="PROSITE" id="PS01268">
    <property type="entry name" value="UPF0024"/>
    <property type="match status" value="1"/>
</dbReference>
<evidence type="ECO:0000259" key="3">
    <source>
        <dbReference type="PROSITE" id="PS50984"/>
    </source>
</evidence>
<proteinExistence type="inferred from homology"/>
<evidence type="ECO:0000256" key="1">
    <source>
        <dbReference type="ARBA" id="ARBA00022694"/>
    </source>
</evidence>
<evidence type="ECO:0000313" key="5">
    <source>
        <dbReference type="Proteomes" id="UP000824988"/>
    </source>
</evidence>
<gene>
    <name evidence="2 4" type="primary">truD</name>
    <name evidence="4" type="ORF">MoryE10_14360</name>
</gene>
<feature type="active site" description="Nucleophile" evidence="2">
    <location>
        <position position="58"/>
    </location>
</feature>
<comment type="similarity">
    <text evidence="2">Belongs to the pseudouridine synthase TruD family.</text>
</comment>
<dbReference type="HAMAP" id="MF_01082">
    <property type="entry name" value="TruD"/>
    <property type="match status" value="1"/>
</dbReference>
<dbReference type="PANTHER" id="PTHR47811">
    <property type="entry name" value="TRNA PSEUDOURIDINE SYNTHASE D"/>
    <property type="match status" value="1"/>
</dbReference>
<keyword evidence="5" id="KW-1185">Reference proteome</keyword>
<dbReference type="GO" id="GO:0003723">
    <property type="term" value="F:RNA binding"/>
    <property type="evidence" value="ECO:0007669"/>
    <property type="project" value="InterPro"/>
</dbReference>
<evidence type="ECO:0000313" key="4">
    <source>
        <dbReference type="EMBL" id="BBL70830.1"/>
    </source>
</evidence>
<dbReference type="InterPro" id="IPR001656">
    <property type="entry name" value="PsdUridine_synth_TruD"/>
</dbReference>
<name>A0A8D5AM72_9GAMM</name>
<dbReference type="EC" id="5.4.99.27" evidence="2"/>
<comment type="function">
    <text evidence="2">Responsible for synthesis of pseudouridine from uracil-13 in transfer RNAs.</text>
</comment>
<sequence>MPEEFQVEEVLGFEPEGQGEHVMLWVEKRGENTEWVAKQLARFANVPPRSVGYAGLKDRHAVTRQWFTVQLPGKADPDWQAFNSDSVRVLRAERHRRKLPKGALTGNRFRLGVRLGEVDEDVLLERLKQVASQGVPNYFGEQRFGRDGDNVEAARRWFAGDGPRPERHLTGLYLSAVRSFLFNEILARRVADGTWNQGLPGDVFMFGRGHSFFAAPELTPDIVERLASGEIHPSGPLWGKGESPAAGAALALEQTIAAQHADLCDGLLTHDVEMGRRPYRLMAERLGWEREGDTLWLEFFLPAGAYATTVVREILACE</sequence>
<comment type="catalytic activity">
    <reaction evidence="2">
        <text>uridine(13) in tRNA = pseudouridine(13) in tRNA</text>
        <dbReference type="Rhea" id="RHEA:42540"/>
        <dbReference type="Rhea" id="RHEA-COMP:10105"/>
        <dbReference type="Rhea" id="RHEA-COMP:10106"/>
        <dbReference type="ChEBI" id="CHEBI:65314"/>
        <dbReference type="ChEBI" id="CHEBI:65315"/>
        <dbReference type="EC" id="5.4.99.27"/>
    </reaction>
</comment>
<dbReference type="KEGG" id="moz:MoryE10_14360"/>
<dbReference type="GO" id="GO:0005829">
    <property type="term" value="C:cytosol"/>
    <property type="evidence" value="ECO:0007669"/>
    <property type="project" value="TreeGrafter"/>
</dbReference>
<dbReference type="InterPro" id="IPR050170">
    <property type="entry name" value="TruD_pseudoU_synthase"/>
</dbReference>
<organism evidence="4 5">
    <name type="scientific">Methylogaea oryzae</name>
    <dbReference type="NCBI Taxonomy" id="1295382"/>
    <lineage>
        <taxon>Bacteria</taxon>
        <taxon>Pseudomonadati</taxon>
        <taxon>Pseudomonadota</taxon>
        <taxon>Gammaproteobacteria</taxon>
        <taxon>Methylococcales</taxon>
        <taxon>Methylococcaceae</taxon>
        <taxon>Methylogaea</taxon>
    </lineage>
</organism>
<dbReference type="InterPro" id="IPR011760">
    <property type="entry name" value="PsdUridine_synth_TruD_insert"/>
</dbReference>
<keyword evidence="2" id="KW-0413">Isomerase</keyword>
<dbReference type="Proteomes" id="UP000824988">
    <property type="component" value="Chromosome"/>
</dbReference>
<dbReference type="PANTHER" id="PTHR47811:SF1">
    <property type="entry name" value="TRNA PSEUDOURIDINE SYNTHASE D"/>
    <property type="match status" value="1"/>
</dbReference>
<dbReference type="GO" id="GO:0031119">
    <property type="term" value="P:tRNA pseudouridine synthesis"/>
    <property type="evidence" value="ECO:0007669"/>
    <property type="project" value="UniProtKB-UniRule"/>
</dbReference>